<name>A0A0S4JR06_BODSA</name>
<feature type="region of interest" description="Disordered" evidence="1">
    <location>
        <begin position="426"/>
        <end position="454"/>
    </location>
</feature>
<organism evidence="2 3">
    <name type="scientific">Bodo saltans</name>
    <name type="common">Flagellated protozoan</name>
    <dbReference type="NCBI Taxonomy" id="75058"/>
    <lineage>
        <taxon>Eukaryota</taxon>
        <taxon>Discoba</taxon>
        <taxon>Euglenozoa</taxon>
        <taxon>Kinetoplastea</taxon>
        <taxon>Metakinetoplastina</taxon>
        <taxon>Eubodonida</taxon>
        <taxon>Bodonidae</taxon>
        <taxon>Bodo</taxon>
    </lineage>
</organism>
<feature type="compositionally biased region" description="Basic and acidic residues" evidence="1">
    <location>
        <begin position="485"/>
        <end position="504"/>
    </location>
</feature>
<dbReference type="Proteomes" id="UP000051952">
    <property type="component" value="Unassembled WGS sequence"/>
</dbReference>
<sequence length="553" mass="59575">MSSTSFYDALHDSVARDALERADITASMILKSPAQTLKRMLPMDVDVPSVVAAAASTTLCRTIDERLALHAPELFVAMAKREVEITLDNIQQCSNDLKIDSSLVADALVETQPMIDAAFKLELAPYAAHLITSLNMRRGGFKMLAHLVGSNTAIEASPQWRCECALMQAYGDCDRLLAQFIVNICCRLDAECGLASSRAREWSFYRKVLFACPKMLSYVLENSIEEIVDTYNSLGLVGLIGVDVSRDDAALRAMSIVIALARTFEAVREGNLQKNSSFEKRVAAVLPLVSLSSTMDKLLEMFESQSIAEVASDCNSTPEDAWLMIGIASSQLAIDTDLESDELCAVVSLWDGLSCVLPSVVSLLHRFNNGGGGGCAAGIAANSHQFLQEFLKLHDDTAATIEFQRQVGYLGKRVVDLSAALSSASKGLVEETATAEREKSAQNGNPITADENGSSAALNKAPLELEGILPSTPKVVSPSIPVSPSREDPSPTSGGDDRKLHTSEKTTTMTMTNMPRGTPHNGQRSVPARAETPREELAAKTTDKVKCCCCSIM</sequence>
<dbReference type="VEuPathDB" id="TriTrypDB:BSAL_34215"/>
<evidence type="ECO:0000313" key="3">
    <source>
        <dbReference type="Proteomes" id="UP000051952"/>
    </source>
</evidence>
<reference evidence="3" key="1">
    <citation type="submission" date="2015-09" db="EMBL/GenBank/DDBJ databases">
        <authorList>
            <consortium name="Pathogen Informatics"/>
        </authorList>
    </citation>
    <scope>NUCLEOTIDE SEQUENCE [LARGE SCALE GENOMIC DNA]</scope>
    <source>
        <strain evidence="3">Lake Konstanz</strain>
    </source>
</reference>
<evidence type="ECO:0000313" key="2">
    <source>
        <dbReference type="EMBL" id="CUG91804.1"/>
    </source>
</evidence>
<feature type="compositionally biased region" description="Low complexity" evidence="1">
    <location>
        <begin position="470"/>
        <end position="484"/>
    </location>
</feature>
<proteinExistence type="predicted"/>
<feature type="compositionally biased region" description="Polar residues" evidence="1">
    <location>
        <begin position="441"/>
        <end position="454"/>
    </location>
</feature>
<dbReference type="AlphaFoldDB" id="A0A0S4JR06"/>
<dbReference type="EMBL" id="CYKH01001972">
    <property type="protein sequence ID" value="CUG91804.1"/>
    <property type="molecule type" value="Genomic_DNA"/>
</dbReference>
<evidence type="ECO:0000256" key="1">
    <source>
        <dbReference type="SAM" id="MobiDB-lite"/>
    </source>
</evidence>
<feature type="region of interest" description="Disordered" evidence="1">
    <location>
        <begin position="469"/>
        <end position="537"/>
    </location>
</feature>
<keyword evidence="3" id="KW-1185">Reference proteome</keyword>
<gene>
    <name evidence="2" type="ORF">BSAL_34215</name>
</gene>
<protein>
    <submittedName>
        <fullName evidence="2">Uncharacterized protein</fullName>
    </submittedName>
</protein>
<accession>A0A0S4JR06</accession>